<name>A0A0N4WVN3_HAEPC</name>
<organism evidence="3">
    <name type="scientific">Haemonchus placei</name>
    <name type="common">Barber's pole worm</name>
    <dbReference type="NCBI Taxonomy" id="6290"/>
    <lineage>
        <taxon>Eukaryota</taxon>
        <taxon>Metazoa</taxon>
        <taxon>Ecdysozoa</taxon>
        <taxon>Nematoda</taxon>
        <taxon>Chromadorea</taxon>
        <taxon>Rhabditida</taxon>
        <taxon>Rhabditina</taxon>
        <taxon>Rhabditomorpha</taxon>
        <taxon>Strongyloidea</taxon>
        <taxon>Trichostrongylidae</taxon>
        <taxon>Haemonchus</taxon>
    </lineage>
</organism>
<dbReference type="Proteomes" id="UP000268014">
    <property type="component" value="Unassembled WGS sequence"/>
</dbReference>
<protein>
    <submittedName>
        <fullName evidence="3">HTH psq-type domain-containing protein</fullName>
    </submittedName>
</protein>
<evidence type="ECO:0000313" key="1">
    <source>
        <dbReference type="EMBL" id="VDO57717.1"/>
    </source>
</evidence>
<proteinExistence type="predicted"/>
<reference evidence="3" key="1">
    <citation type="submission" date="2017-02" db="UniProtKB">
        <authorList>
            <consortium name="WormBaseParasite"/>
        </authorList>
    </citation>
    <scope>IDENTIFICATION</scope>
</reference>
<evidence type="ECO:0000313" key="3">
    <source>
        <dbReference type="WBParaSite" id="HPLM_0001576401-mRNA-1"/>
    </source>
</evidence>
<accession>A0A0N4WVN3</accession>
<dbReference type="EMBL" id="UZAF01019110">
    <property type="protein sequence ID" value="VDO57717.1"/>
    <property type="molecule type" value="Genomic_DNA"/>
</dbReference>
<keyword evidence="2" id="KW-1185">Reference proteome</keyword>
<dbReference type="AlphaFoldDB" id="A0A0N4WVN3"/>
<reference evidence="1 2" key="2">
    <citation type="submission" date="2018-11" db="EMBL/GenBank/DDBJ databases">
        <authorList>
            <consortium name="Pathogen Informatics"/>
        </authorList>
    </citation>
    <scope>NUCLEOTIDE SEQUENCE [LARGE SCALE GENOMIC DNA]</scope>
    <source>
        <strain evidence="1 2">MHpl1</strain>
    </source>
</reference>
<dbReference type="WBParaSite" id="HPLM_0001576401-mRNA-1">
    <property type="protein sequence ID" value="HPLM_0001576401-mRNA-1"/>
    <property type="gene ID" value="HPLM_0001576401"/>
</dbReference>
<evidence type="ECO:0000313" key="2">
    <source>
        <dbReference type="Proteomes" id="UP000268014"/>
    </source>
</evidence>
<gene>
    <name evidence="1" type="ORF">HPLM_LOCUS15756</name>
</gene>
<sequence length="42" mass="4727">MTVVIPLESIPVNSRNVAKQYGVIKNTIGQAACNSKRRNIWR</sequence>